<proteinExistence type="predicted"/>
<dbReference type="InterPro" id="IPR013094">
    <property type="entry name" value="AB_hydrolase_3"/>
</dbReference>
<name>A0AAE1E4G1_9GAST</name>
<evidence type="ECO:0000313" key="3">
    <source>
        <dbReference type="Proteomes" id="UP001283361"/>
    </source>
</evidence>
<dbReference type="Gene3D" id="3.40.50.1820">
    <property type="entry name" value="alpha/beta hydrolase"/>
    <property type="match status" value="1"/>
</dbReference>
<sequence>MHGEIFGKNRHVSLELRTKSKYAAYINKFNLPEKYRTSERDSPILHEPHNEAVFQRIKHLVVDTRFSPLMADDVSGLPATHIVVQEFDFFRNEGLMYAKRLRDHGVQTSVYLGKGFHDDFFRFSPIDFLNSKTVAKAFKSVCKFVTNVVL</sequence>
<organism evidence="2 3">
    <name type="scientific">Elysia crispata</name>
    <name type="common">lettuce slug</name>
    <dbReference type="NCBI Taxonomy" id="231223"/>
    <lineage>
        <taxon>Eukaryota</taxon>
        <taxon>Metazoa</taxon>
        <taxon>Spiralia</taxon>
        <taxon>Lophotrochozoa</taxon>
        <taxon>Mollusca</taxon>
        <taxon>Gastropoda</taxon>
        <taxon>Heterobranchia</taxon>
        <taxon>Euthyneura</taxon>
        <taxon>Panpulmonata</taxon>
        <taxon>Sacoglossa</taxon>
        <taxon>Placobranchoidea</taxon>
        <taxon>Plakobranchidae</taxon>
        <taxon>Elysia</taxon>
    </lineage>
</organism>
<comment type="caution">
    <text evidence="2">The sequence shown here is derived from an EMBL/GenBank/DDBJ whole genome shotgun (WGS) entry which is preliminary data.</text>
</comment>
<protein>
    <recommendedName>
        <fullName evidence="1">Alpha/beta hydrolase fold-3 domain-containing protein</fullName>
    </recommendedName>
</protein>
<gene>
    <name evidence="2" type="ORF">RRG08_009469</name>
</gene>
<dbReference type="Proteomes" id="UP001283361">
    <property type="component" value="Unassembled WGS sequence"/>
</dbReference>
<evidence type="ECO:0000259" key="1">
    <source>
        <dbReference type="Pfam" id="PF07859"/>
    </source>
</evidence>
<dbReference type="AlphaFoldDB" id="A0AAE1E4G1"/>
<dbReference type="SUPFAM" id="SSF53474">
    <property type="entry name" value="alpha/beta-Hydrolases"/>
    <property type="match status" value="1"/>
</dbReference>
<evidence type="ECO:0000313" key="2">
    <source>
        <dbReference type="EMBL" id="KAK3793170.1"/>
    </source>
</evidence>
<dbReference type="EMBL" id="JAWDGP010001275">
    <property type="protein sequence ID" value="KAK3793170.1"/>
    <property type="molecule type" value="Genomic_DNA"/>
</dbReference>
<dbReference type="GO" id="GO:0016787">
    <property type="term" value="F:hydrolase activity"/>
    <property type="evidence" value="ECO:0007669"/>
    <property type="project" value="InterPro"/>
</dbReference>
<keyword evidence="3" id="KW-1185">Reference proteome</keyword>
<accession>A0AAE1E4G1</accession>
<dbReference type="InterPro" id="IPR029058">
    <property type="entry name" value="AB_hydrolase_fold"/>
</dbReference>
<dbReference type="Pfam" id="PF07859">
    <property type="entry name" value="Abhydrolase_3"/>
    <property type="match status" value="1"/>
</dbReference>
<reference evidence="2" key="1">
    <citation type="journal article" date="2023" name="G3 (Bethesda)">
        <title>A reference genome for the long-term kleptoplast-retaining sea slug Elysia crispata morphotype clarki.</title>
        <authorList>
            <person name="Eastman K.E."/>
            <person name="Pendleton A.L."/>
            <person name="Shaikh M.A."/>
            <person name="Suttiyut T."/>
            <person name="Ogas R."/>
            <person name="Tomko P."/>
            <person name="Gavelis G."/>
            <person name="Widhalm J.R."/>
            <person name="Wisecaver J.H."/>
        </authorList>
    </citation>
    <scope>NUCLEOTIDE SEQUENCE</scope>
    <source>
        <strain evidence="2">ECLA1</strain>
    </source>
</reference>
<feature type="domain" description="Alpha/beta hydrolase fold-3" evidence="1">
    <location>
        <begin position="40"/>
        <end position="116"/>
    </location>
</feature>